<name>A0A133NLB9_9FUSO</name>
<reference evidence="2" key="1">
    <citation type="submission" date="2016-01" db="EMBL/GenBank/DDBJ databases">
        <authorList>
            <person name="Mitreva M."/>
            <person name="Pepin K.H."/>
            <person name="Mihindukulasuriya K.A."/>
            <person name="Fulton R."/>
            <person name="Fronick C."/>
            <person name="O'Laughlin M."/>
            <person name="Miner T."/>
            <person name="Herter B."/>
            <person name="Rosa B.A."/>
            <person name="Cordes M."/>
            <person name="Tomlinson C."/>
            <person name="Wollam A."/>
            <person name="Palsikar V.B."/>
            <person name="Mardis E.R."/>
            <person name="Wilson R.K."/>
        </authorList>
    </citation>
    <scope>NUCLEOTIDE SEQUENCE [LARGE SCALE GENOMIC DNA]</scope>
    <source>
        <strain evidence="2">CMW8396</strain>
    </source>
</reference>
<comment type="caution">
    <text evidence="1">The sequence shown here is derived from an EMBL/GenBank/DDBJ whole genome shotgun (WGS) entry which is preliminary data.</text>
</comment>
<accession>A0A133NLB9</accession>
<sequence>MNDYIEKTIIQIQQNNDLIQRLNMLSTLENKNIIEIINETSITYLSKTIKPRKKDYDIYIEAGIRMGGVAISNMQQGKKAWRDGTHGMEMHLENIIATYGEEEVNQNILKTAIQLIKISIDHVFLYGTNKKKEKINKFIQNTNFLYVMLQMAVKIIGIKLNNLNVDIEHQTLSYMTKMIDEEQKNIKNLFKEVINSGDQEQFNNVVSLYYENLEKYFIDFMSRNYSGSLNVLTKLGEETKLLKQLGEENVLFFIGTLLSQLKAEATQLIIEFGGENNNISIK</sequence>
<protein>
    <submittedName>
        <fullName evidence="1">Uncharacterized protein</fullName>
    </submittedName>
</protein>
<dbReference type="RefSeq" id="WP_035899250.1">
    <property type="nucleotide sequence ID" value="NZ_KQ956508.1"/>
</dbReference>
<keyword evidence="2" id="KW-1185">Reference proteome</keyword>
<gene>
    <name evidence="1" type="ORF">HMPREF3206_00037</name>
</gene>
<dbReference type="STRING" id="134605.HMPREF3206_00037"/>
<dbReference type="AlphaFoldDB" id="A0A133NLB9"/>
<organism evidence="1 2">
    <name type="scientific">Fusobacterium equinum</name>
    <dbReference type="NCBI Taxonomy" id="134605"/>
    <lineage>
        <taxon>Bacteria</taxon>
        <taxon>Fusobacteriati</taxon>
        <taxon>Fusobacteriota</taxon>
        <taxon>Fusobacteriia</taxon>
        <taxon>Fusobacteriales</taxon>
        <taxon>Fusobacteriaceae</taxon>
        <taxon>Fusobacterium</taxon>
    </lineage>
</organism>
<proteinExistence type="predicted"/>
<evidence type="ECO:0000313" key="1">
    <source>
        <dbReference type="EMBL" id="KXA17085.1"/>
    </source>
</evidence>
<evidence type="ECO:0000313" key="2">
    <source>
        <dbReference type="Proteomes" id="UP000070617"/>
    </source>
</evidence>
<dbReference type="EMBL" id="LRPX01000002">
    <property type="protein sequence ID" value="KXA17085.1"/>
    <property type="molecule type" value="Genomic_DNA"/>
</dbReference>
<dbReference type="PATRIC" id="fig|134605.3.peg.36"/>
<dbReference type="Proteomes" id="UP000070617">
    <property type="component" value="Unassembled WGS sequence"/>
</dbReference>